<evidence type="ECO:0000313" key="5">
    <source>
        <dbReference type="Ensembl" id="ENSPANP00000039921.2"/>
    </source>
</evidence>
<evidence type="ECO:0000256" key="2">
    <source>
        <dbReference type="ARBA" id="ARBA00023319"/>
    </source>
</evidence>
<evidence type="ECO:0000313" key="6">
    <source>
        <dbReference type="Proteomes" id="UP000028761"/>
    </source>
</evidence>
<dbReference type="GO" id="GO:0050829">
    <property type="term" value="P:defense response to Gram-negative bacterium"/>
    <property type="evidence" value="ECO:0007669"/>
    <property type="project" value="Ensembl"/>
</dbReference>
<dbReference type="FunFam" id="2.60.40.10:FF:001836">
    <property type="entry name" value="Immunoglobulin heavy constant mu"/>
    <property type="match status" value="1"/>
</dbReference>
<dbReference type="GO" id="GO:0019731">
    <property type="term" value="P:antibacterial humoral response"/>
    <property type="evidence" value="ECO:0007669"/>
    <property type="project" value="Ensembl"/>
</dbReference>
<feature type="domain" description="Ig-like" evidence="4">
    <location>
        <begin position="62"/>
        <end position="161"/>
    </location>
</feature>
<keyword evidence="6" id="KW-1185">Reference proteome</keyword>
<dbReference type="OMA" id="CEVHSTE"/>
<dbReference type="GO" id="GO:0009986">
    <property type="term" value="C:cell surface"/>
    <property type="evidence" value="ECO:0007669"/>
    <property type="project" value="Ensembl"/>
</dbReference>
<dbReference type="SMART" id="SM00407">
    <property type="entry name" value="IGc1"/>
    <property type="match status" value="4"/>
</dbReference>
<feature type="domain" description="Ig-like" evidence="4">
    <location>
        <begin position="446"/>
        <end position="547"/>
    </location>
</feature>
<dbReference type="Ensembl" id="ENSPANT00000054944.2">
    <property type="protein sequence ID" value="ENSPANP00000039921.2"/>
    <property type="gene ID" value="ENSPANG00000032125.2"/>
</dbReference>
<keyword evidence="1" id="KW-1015">Disulfide bond</keyword>
<dbReference type="InterPro" id="IPR050380">
    <property type="entry name" value="Immune_Resp_Modulators"/>
</dbReference>
<dbReference type="InterPro" id="IPR036179">
    <property type="entry name" value="Ig-like_dom_sf"/>
</dbReference>
<dbReference type="PROSITE" id="PS00290">
    <property type="entry name" value="IG_MHC"/>
    <property type="match status" value="3"/>
</dbReference>
<evidence type="ECO:0000259" key="4">
    <source>
        <dbReference type="PROSITE" id="PS50835"/>
    </source>
</evidence>
<dbReference type="Bgee" id="ENSPANG00000032125">
    <property type="expression patterns" value="Expressed in spleen and 47 other cell types or tissues"/>
</dbReference>
<dbReference type="Proteomes" id="UP000028761">
    <property type="component" value="Chromosome 7"/>
</dbReference>
<dbReference type="PANTHER" id="PTHR23411">
    <property type="entry name" value="TAPASIN"/>
    <property type="match status" value="1"/>
</dbReference>
<dbReference type="GO" id="GO:0071756">
    <property type="term" value="C:pentameric IgM immunoglobulin complex"/>
    <property type="evidence" value="ECO:0007669"/>
    <property type="project" value="Ensembl"/>
</dbReference>
<dbReference type="GO" id="GO:0045087">
    <property type="term" value="P:innate immune response"/>
    <property type="evidence" value="ECO:0007669"/>
    <property type="project" value="Ensembl"/>
</dbReference>
<gene>
    <name evidence="5" type="primary">IGHM</name>
</gene>
<dbReference type="InterPro" id="IPR003597">
    <property type="entry name" value="Ig_C1-set"/>
</dbReference>
<dbReference type="GO" id="GO:0042834">
    <property type="term" value="F:peptidoglycan binding"/>
    <property type="evidence" value="ECO:0007669"/>
    <property type="project" value="Ensembl"/>
</dbReference>
<dbReference type="GO" id="GO:0034987">
    <property type="term" value="F:immunoglobulin receptor binding"/>
    <property type="evidence" value="ECO:0007669"/>
    <property type="project" value="Ensembl"/>
</dbReference>
<dbReference type="FunFam" id="2.60.40.10:FF:000463">
    <property type="entry name" value="Immunoglobulin heavy constant gamma 1"/>
    <property type="match status" value="2"/>
</dbReference>
<dbReference type="GO" id="GO:0002250">
    <property type="term" value="P:adaptive immune response"/>
    <property type="evidence" value="ECO:0007669"/>
    <property type="project" value="Ensembl"/>
</dbReference>
<dbReference type="PROSITE" id="PS50835">
    <property type="entry name" value="IG_LIKE"/>
    <property type="match status" value="4"/>
</dbReference>
<sequence length="570" mass="61961">MIIWALENCRWPWLWWGSHSGTQVEGATQNATQHRQAGHKEAAPHPSLSLLSCGSSGSASAPTLFPLVSCENAPLDTNKVAVGCLAQDFLPDSITFSWKFKNNSDISKDVWGFPSVLRGGKYAATSQVLLASKDVMQGTDEHVVCKVQHPNGNKEQNVPLPVVAEQPPNVSVFVPPRDGFVGNPRESKLICQATGFSPRQIEVSWLRDGKQVGSGITTGQVEAEAKESGPTTFKVTSTLTISERDWLSQSVFTCRVDHRGLTFQKNVSSICDPNPDIAIRVFAIPPSFASIFLTKSTKLTCLVTDLATYDSVSISWTRQNGETLKTHTNISESHPNGTFSAVGEASICEDDWNSGERFTCTVTHTDLPSPLKQTIYRPKGRPHSCPSSCTPWDPPLASGAWWRAPLTPPLSGQLGKRGLAPSPQAGPLTAPPSPPSLLTGVPMHRPDVYLLPPAREQLNLRESATITCLVTGFSPADIFVQWMQRGQPLSPEKYVTSAPMPEPQAPGRYFAHSILTVSEEDWNTGETYTCVVAHEALPNRVTERTVDKSTGKPTLYNVSLVMSDTAGTCY</sequence>
<dbReference type="CDD" id="cd07696">
    <property type="entry name" value="IgC1_CH3_IgAEM_CH2_IgG"/>
    <property type="match status" value="1"/>
</dbReference>
<dbReference type="AlphaFoldDB" id="A0A2I3MWE6"/>
<organism evidence="5 6">
    <name type="scientific">Papio anubis</name>
    <name type="common">Olive baboon</name>
    <dbReference type="NCBI Taxonomy" id="9555"/>
    <lineage>
        <taxon>Eukaryota</taxon>
        <taxon>Metazoa</taxon>
        <taxon>Chordata</taxon>
        <taxon>Craniata</taxon>
        <taxon>Vertebrata</taxon>
        <taxon>Euteleostomi</taxon>
        <taxon>Mammalia</taxon>
        <taxon>Eutheria</taxon>
        <taxon>Euarchontoglires</taxon>
        <taxon>Primates</taxon>
        <taxon>Haplorrhini</taxon>
        <taxon>Catarrhini</taxon>
        <taxon>Cercopithecidae</taxon>
        <taxon>Cercopithecinae</taxon>
        <taxon>Papio</taxon>
    </lineage>
</organism>
<dbReference type="InterPro" id="IPR003006">
    <property type="entry name" value="Ig/MHC_CS"/>
</dbReference>
<dbReference type="GeneTree" id="ENSGT00940000161491"/>
<protein>
    <submittedName>
        <fullName evidence="5">Immunoglobulin heavy constant mu</fullName>
    </submittedName>
</protein>
<dbReference type="CDD" id="cd16093">
    <property type="entry name" value="IgC1_CH2_Mu"/>
    <property type="match status" value="1"/>
</dbReference>
<feature type="domain" description="Ig-like" evidence="4">
    <location>
        <begin position="275"/>
        <end position="376"/>
    </location>
</feature>
<feature type="domain" description="Ig-like" evidence="4">
    <location>
        <begin position="168"/>
        <end position="268"/>
    </location>
</feature>
<dbReference type="GO" id="GO:0071757">
    <property type="term" value="C:hexameric IgM immunoglobulin complex"/>
    <property type="evidence" value="ECO:0007669"/>
    <property type="project" value="Ensembl"/>
</dbReference>
<dbReference type="Pfam" id="PF07654">
    <property type="entry name" value="C1-set"/>
    <property type="match status" value="4"/>
</dbReference>
<reference evidence="5" key="2">
    <citation type="submission" date="2025-08" db="UniProtKB">
        <authorList>
            <consortium name="Ensembl"/>
        </authorList>
    </citation>
    <scope>IDENTIFICATION</scope>
</reference>
<accession>A0A2I3MWE6</accession>
<dbReference type="GO" id="GO:0031210">
    <property type="term" value="F:phosphatidylcholine binding"/>
    <property type="evidence" value="ECO:0007669"/>
    <property type="project" value="Ensembl"/>
</dbReference>
<reference evidence="5 6" key="1">
    <citation type="submission" date="2012-03" db="EMBL/GenBank/DDBJ databases">
        <title>Whole Genome Assembly of Papio anubis.</title>
        <authorList>
            <person name="Liu Y.L."/>
            <person name="Abraham K.A."/>
            <person name="Akbar H.A."/>
            <person name="Ali S.A."/>
            <person name="Anosike U.A."/>
            <person name="Aqrawi P.A."/>
            <person name="Arias F.A."/>
            <person name="Attaway T.A."/>
            <person name="Awwad R.A."/>
            <person name="Babu C.B."/>
            <person name="Bandaranaike D.B."/>
            <person name="Battles P.B."/>
            <person name="Bell A.B."/>
            <person name="Beltran B.B."/>
            <person name="Berhane-Mersha D.B."/>
            <person name="Bess C.B."/>
            <person name="Bickham C.B."/>
            <person name="Bolden T.B."/>
            <person name="Carter K.C."/>
            <person name="Chau D.C."/>
            <person name="Chavez A.C."/>
            <person name="Clerc-Blankenburg K.C."/>
            <person name="Coyle M.C."/>
            <person name="Dao M.D."/>
            <person name="Davila M.L.D."/>
            <person name="Davy-Carroll L.D."/>
            <person name="Denson S.D."/>
            <person name="Dinh H.D."/>
            <person name="Fernandez S.F."/>
            <person name="Fernando P.F."/>
            <person name="Forbes L.F."/>
            <person name="Francis C.F."/>
            <person name="Francisco L.F."/>
            <person name="Fu Q.F."/>
            <person name="Garcia-Iii R.G."/>
            <person name="Garrett T.G."/>
            <person name="Gross S.G."/>
            <person name="Gubbala S.G."/>
            <person name="Hirani K.H."/>
            <person name="Hogues M.H."/>
            <person name="Hollins B.H."/>
            <person name="Jackson L.J."/>
            <person name="Javaid M.J."/>
            <person name="Jhangiani S.J."/>
            <person name="Johnson A.J."/>
            <person name="Johnson B.J."/>
            <person name="Jones J.J."/>
            <person name="Joshi V.J."/>
            <person name="Kalu J.K."/>
            <person name="Khan N.K."/>
            <person name="Korchina V.K."/>
            <person name="Kovar C.K."/>
            <person name="Lago L.L."/>
            <person name="Lara F.L."/>
            <person name="Le T.-K.L."/>
            <person name="Lee S.L."/>
            <person name="Legall-Iii F.L."/>
            <person name="Lemon S.L."/>
            <person name="Liu J.L."/>
            <person name="Liu Y.-S.L."/>
            <person name="Liyanage D.L."/>
            <person name="Lopez J.L."/>
            <person name="Lorensuhewa L.L."/>
            <person name="Mata R.M."/>
            <person name="Mathew T.M."/>
            <person name="Mercado C.M."/>
            <person name="Mercado I.M."/>
            <person name="Morales K.M."/>
            <person name="Morgan M.M."/>
            <person name="Munidasa M.M."/>
            <person name="Ngo D.N."/>
            <person name="Nguyen L.N."/>
            <person name="Nguyen T.N."/>
            <person name="Nguyen N.N."/>
            <person name="Obregon M.O."/>
            <person name="Okwuonu G.O."/>
            <person name="Ongeri F.O."/>
            <person name="Onwere C.O."/>
            <person name="Osifeso I.O."/>
            <person name="Parra A.P."/>
            <person name="Patil S.P."/>
            <person name="Perez A.P."/>
            <person name="Perez Y.P."/>
            <person name="Pham C.P."/>
            <person name="Pu L.-L.P."/>
            <person name="Puazo M.P."/>
            <person name="Quiroz J.Q."/>
            <person name="Rouhana J.R."/>
            <person name="Ruiz M.R."/>
            <person name="Ruiz S.-J.R."/>
            <person name="Saada N.S."/>
            <person name="Santibanez J.S."/>
            <person name="Scheel M.S."/>
            <person name="Schneider B.S."/>
            <person name="Simmons D.S."/>
            <person name="Sisson I.S."/>
            <person name="Tang L.-Y.T."/>
            <person name="Thornton R.T."/>
            <person name="Tisius J.T."/>
            <person name="Toledanes G.T."/>
            <person name="Trejos Z.T."/>
            <person name="Usmani K.U."/>
            <person name="Varghese R.V."/>
            <person name="Vattathil S.V."/>
            <person name="Vee V.V."/>
            <person name="Walker D.W."/>
            <person name="Weissenberger G.W."/>
            <person name="White C.W."/>
            <person name="Williams A.W."/>
            <person name="Woodworth J.W."/>
            <person name="Wright R.W."/>
            <person name="Zhu Y.Z."/>
            <person name="Han Y.H."/>
            <person name="Newsham I.N."/>
            <person name="Nazareth L.N."/>
            <person name="Worley K.W."/>
            <person name="Muzny D.M."/>
            <person name="Rogers J.R."/>
            <person name="Gibbs R.G."/>
        </authorList>
    </citation>
    <scope>NUCLEOTIDE SEQUENCE [LARGE SCALE GENOMIC DNA]</scope>
</reference>
<dbReference type="InterPro" id="IPR007110">
    <property type="entry name" value="Ig-like_dom"/>
</dbReference>
<keyword evidence="2" id="KW-0393">Immunoglobulin domain</keyword>
<name>A0A2I3MWE6_PAPAN</name>
<evidence type="ECO:0000256" key="3">
    <source>
        <dbReference type="SAM" id="MobiDB-lite"/>
    </source>
</evidence>
<dbReference type="FunFam" id="2.60.40.10:FF:000998">
    <property type="entry name" value="Immunoglobulin heavy constant epsilon"/>
    <property type="match status" value="1"/>
</dbReference>
<evidence type="ECO:0000256" key="1">
    <source>
        <dbReference type="ARBA" id="ARBA00023157"/>
    </source>
</evidence>
<reference evidence="5" key="3">
    <citation type="submission" date="2025-09" db="UniProtKB">
        <authorList>
            <consortium name="Ensembl"/>
        </authorList>
    </citation>
    <scope>IDENTIFICATION</scope>
</reference>
<dbReference type="InterPro" id="IPR013783">
    <property type="entry name" value="Ig-like_fold"/>
</dbReference>
<proteinExistence type="predicted"/>
<dbReference type="Gene3D" id="2.60.40.10">
    <property type="entry name" value="Immunoglobulins"/>
    <property type="match status" value="4"/>
</dbReference>
<dbReference type="SUPFAM" id="SSF48726">
    <property type="entry name" value="Immunoglobulin"/>
    <property type="match status" value="4"/>
</dbReference>
<dbReference type="GO" id="GO:0003697">
    <property type="term" value="F:single-stranded DNA binding"/>
    <property type="evidence" value="ECO:0007669"/>
    <property type="project" value="Ensembl"/>
</dbReference>
<dbReference type="CDD" id="cd05768">
    <property type="entry name" value="IgC1_CH3_IgAGD_CH4_IgAEM"/>
    <property type="match status" value="1"/>
</dbReference>
<dbReference type="CDD" id="cd21819">
    <property type="entry name" value="IgC1_CH1_IgM"/>
    <property type="match status" value="1"/>
</dbReference>
<feature type="region of interest" description="Disordered" evidence="3">
    <location>
        <begin position="412"/>
        <end position="437"/>
    </location>
</feature>